<evidence type="ECO:0000256" key="3">
    <source>
        <dbReference type="ARBA" id="ARBA00022801"/>
    </source>
</evidence>
<dbReference type="InterPro" id="IPR000387">
    <property type="entry name" value="Tyr_Pase_dom"/>
</dbReference>
<evidence type="ECO:0000313" key="10">
    <source>
        <dbReference type="Proteomes" id="UP000663891"/>
    </source>
</evidence>
<reference evidence="8" key="1">
    <citation type="submission" date="2021-02" db="EMBL/GenBank/DDBJ databases">
        <authorList>
            <person name="Nowell W R."/>
        </authorList>
    </citation>
    <scope>NUCLEOTIDE SEQUENCE</scope>
</reference>
<dbReference type="SUPFAM" id="SSF52799">
    <property type="entry name" value="(Phosphotyrosine protein) phosphatases II"/>
    <property type="match status" value="1"/>
</dbReference>
<dbReference type="InterPro" id="IPR020422">
    <property type="entry name" value="TYR_PHOSPHATASE_DUAL_dom"/>
</dbReference>
<dbReference type="InterPro" id="IPR000340">
    <property type="entry name" value="Dual-sp_phosphatase_cat-dom"/>
</dbReference>
<dbReference type="GO" id="GO:0005737">
    <property type="term" value="C:cytoplasm"/>
    <property type="evidence" value="ECO:0007669"/>
    <property type="project" value="TreeGrafter"/>
</dbReference>
<dbReference type="OrthoDB" id="285418at2759"/>
<dbReference type="EC" id="3.1.3.48" evidence="2"/>
<dbReference type="Pfam" id="PF00782">
    <property type="entry name" value="DSPc"/>
    <property type="match status" value="1"/>
</dbReference>
<evidence type="ECO:0000259" key="6">
    <source>
        <dbReference type="PROSITE" id="PS50054"/>
    </source>
</evidence>
<dbReference type="PROSITE" id="PS50054">
    <property type="entry name" value="TYR_PHOSPHATASE_DUAL"/>
    <property type="match status" value="1"/>
</dbReference>
<evidence type="ECO:0000313" key="9">
    <source>
        <dbReference type="EMBL" id="CAF3493978.1"/>
    </source>
</evidence>
<name>A0A814V4I4_9BILA</name>
<dbReference type="Proteomes" id="UP000663881">
    <property type="component" value="Unassembled WGS sequence"/>
</dbReference>
<dbReference type="InterPro" id="IPR029021">
    <property type="entry name" value="Prot-tyrosine_phosphatase-like"/>
</dbReference>
<accession>A0A814V4I4</accession>
<gene>
    <name evidence="9" type="ORF">OKA104_LOCUS1100</name>
    <name evidence="8" type="ORF">VCS650_LOCUS24667</name>
</gene>
<proteinExistence type="inferred from homology"/>
<evidence type="ECO:0000313" key="8">
    <source>
        <dbReference type="EMBL" id="CAF1184173.1"/>
    </source>
</evidence>
<evidence type="ECO:0000256" key="5">
    <source>
        <dbReference type="SAM" id="MobiDB-lite"/>
    </source>
</evidence>
<dbReference type="GO" id="GO:0043409">
    <property type="term" value="P:negative regulation of MAPK cascade"/>
    <property type="evidence" value="ECO:0007669"/>
    <property type="project" value="TreeGrafter"/>
</dbReference>
<dbReference type="Gene3D" id="3.90.190.10">
    <property type="entry name" value="Protein tyrosine phosphatase superfamily"/>
    <property type="match status" value="1"/>
</dbReference>
<sequence length="233" mass="27365">MFQQSVGVMESYLRDSFNATDEEITYLNELLNIRVKKRASMSSDKHTYGLPSVVIDDFLYHGDLGHASNMKLLRELNIQHIIDVCDCQLEKEILENFNVLWINLNDEFKADIKKYFEETNKFLYNCKQKNEKVLVNCQMGISRSSSVVLAYLMKYHHDSLGKAYEYLLERRRVAAPNLSFFLQLIRYEKELRATKEIDESKNNDDKQNPIEKLDSNQDIVVGNEEMKNEKMEL</sequence>
<evidence type="ECO:0000256" key="1">
    <source>
        <dbReference type="ARBA" id="ARBA00008601"/>
    </source>
</evidence>
<dbReference type="Proteomes" id="UP000663891">
    <property type="component" value="Unassembled WGS sequence"/>
</dbReference>
<dbReference type="PANTHER" id="PTHR10159">
    <property type="entry name" value="DUAL SPECIFICITY PROTEIN PHOSPHATASE"/>
    <property type="match status" value="1"/>
</dbReference>
<evidence type="ECO:0000256" key="2">
    <source>
        <dbReference type="ARBA" id="ARBA00013064"/>
    </source>
</evidence>
<comment type="similarity">
    <text evidence="1">Belongs to the protein-tyrosine phosphatase family. Non-receptor class dual specificity subfamily.</text>
</comment>
<feature type="domain" description="Tyrosine-protein phosphatase" evidence="6">
    <location>
        <begin position="50"/>
        <end position="193"/>
    </location>
</feature>
<dbReference type="EMBL" id="CAJOAY010000025">
    <property type="protein sequence ID" value="CAF3493978.1"/>
    <property type="molecule type" value="Genomic_DNA"/>
</dbReference>
<feature type="region of interest" description="Disordered" evidence="5">
    <location>
        <begin position="196"/>
        <end position="233"/>
    </location>
</feature>
<dbReference type="AlphaFoldDB" id="A0A814V4I4"/>
<dbReference type="PANTHER" id="PTHR10159:SF519">
    <property type="entry name" value="DUAL SPECIFICITY PROTEIN PHOSPHATASE MPK3"/>
    <property type="match status" value="1"/>
</dbReference>
<dbReference type="PROSITE" id="PS50056">
    <property type="entry name" value="TYR_PHOSPHATASE_2"/>
    <property type="match status" value="1"/>
</dbReference>
<dbReference type="EMBL" id="CAJNON010000306">
    <property type="protein sequence ID" value="CAF1184173.1"/>
    <property type="molecule type" value="Genomic_DNA"/>
</dbReference>
<dbReference type="CDD" id="cd14498">
    <property type="entry name" value="DSP"/>
    <property type="match status" value="1"/>
</dbReference>
<feature type="domain" description="Tyrosine specific protein phosphatases" evidence="7">
    <location>
        <begin position="106"/>
        <end position="171"/>
    </location>
</feature>
<evidence type="ECO:0000259" key="7">
    <source>
        <dbReference type="PROSITE" id="PS50056"/>
    </source>
</evidence>
<comment type="caution">
    <text evidence="8">The sequence shown here is derived from an EMBL/GenBank/DDBJ whole genome shotgun (WGS) entry which is preliminary data.</text>
</comment>
<protein>
    <recommendedName>
        <fullName evidence="2">protein-tyrosine-phosphatase</fullName>
        <ecNumber evidence="2">3.1.3.48</ecNumber>
    </recommendedName>
</protein>
<feature type="compositionally biased region" description="Basic and acidic residues" evidence="5">
    <location>
        <begin position="196"/>
        <end position="215"/>
    </location>
</feature>
<organism evidence="8 10">
    <name type="scientific">Adineta steineri</name>
    <dbReference type="NCBI Taxonomy" id="433720"/>
    <lineage>
        <taxon>Eukaryota</taxon>
        <taxon>Metazoa</taxon>
        <taxon>Spiralia</taxon>
        <taxon>Gnathifera</taxon>
        <taxon>Rotifera</taxon>
        <taxon>Eurotatoria</taxon>
        <taxon>Bdelloidea</taxon>
        <taxon>Adinetida</taxon>
        <taxon>Adinetidae</taxon>
        <taxon>Adineta</taxon>
    </lineage>
</organism>
<keyword evidence="4" id="KW-0904">Protein phosphatase</keyword>
<feature type="compositionally biased region" description="Basic and acidic residues" evidence="5">
    <location>
        <begin position="224"/>
        <end position="233"/>
    </location>
</feature>
<keyword evidence="3" id="KW-0378">Hydrolase</keyword>
<evidence type="ECO:0000256" key="4">
    <source>
        <dbReference type="ARBA" id="ARBA00022912"/>
    </source>
</evidence>
<dbReference type="GO" id="GO:0004725">
    <property type="term" value="F:protein tyrosine phosphatase activity"/>
    <property type="evidence" value="ECO:0007669"/>
    <property type="project" value="UniProtKB-EC"/>
</dbReference>
<dbReference type="SMART" id="SM00195">
    <property type="entry name" value="DSPc"/>
    <property type="match status" value="1"/>
</dbReference>